<dbReference type="CDD" id="cd16320">
    <property type="entry name" value="MraZ_N"/>
    <property type="match status" value="1"/>
</dbReference>
<dbReference type="CDD" id="cd16321">
    <property type="entry name" value="MraZ_C"/>
    <property type="match status" value="1"/>
</dbReference>
<dbReference type="AlphaFoldDB" id="A0A223ASA1"/>
<gene>
    <name evidence="7" type="primary">mraZ</name>
    <name evidence="9" type="ORF">AXF17_04980</name>
</gene>
<evidence type="ECO:0000313" key="10">
    <source>
        <dbReference type="Proteomes" id="UP000214689"/>
    </source>
</evidence>
<comment type="subunit">
    <text evidence="7">Forms oligomers.</text>
</comment>
<dbReference type="PROSITE" id="PS51740">
    <property type="entry name" value="SPOVT_ABRB"/>
    <property type="match status" value="2"/>
</dbReference>
<evidence type="ECO:0000256" key="2">
    <source>
        <dbReference type="ARBA" id="ARBA00022490"/>
    </source>
</evidence>
<comment type="subcellular location">
    <subcellularLocation>
        <location evidence="7">Cytoplasm</location>
        <location evidence="7">Nucleoid</location>
    </subcellularLocation>
</comment>
<dbReference type="InterPro" id="IPR003444">
    <property type="entry name" value="MraZ"/>
</dbReference>
<accession>A0A223ASA1</accession>
<protein>
    <recommendedName>
        <fullName evidence="1 7">Transcriptional regulator MraZ</fullName>
    </recommendedName>
</protein>
<dbReference type="NCBIfam" id="TIGR00242">
    <property type="entry name" value="division/cell wall cluster transcriptional repressor MraZ"/>
    <property type="match status" value="1"/>
</dbReference>
<evidence type="ECO:0000256" key="4">
    <source>
        <dbReference type="ARBA" id="ARBA00023015"/>
    </source>
</evidence>
<dbReference type="InterPro" id="IPR020603">
    <property type="entry name" value="MraZ_dom"/>
</dbReference>
<dbReference type="InterPro" id="IPR035644">
    <property type="entry name" value="MraZ_C"/>
</dbReference>
<keyword evidence="3" id="KW-0677">Repeat</keyword>
<dbReference type="InterPro" id="IPR007159">
    <property type="entry name" value="SpoVT-AbrB_dom"/>
</dbReference>
<name>A0A223ASA1_9FIRM</name>
<dbReference type="GO" id="GO:0009295">
    <property type="term" value="C:nucleoid"/>
    <property type="evidence" value="ECO:0007669"/>
    <property type="project" value="UniProtKB-SubCell"/>
</dbReference>
<dbReference type="InterPro" id="IPR037914">
    <property type="entry name" value="SpoVT-AbrB_sf"/>
</dbReference>
<feature type="domain" description="SpoVT-AbrB" evidence="8">
    <location>
        <begin position="5"/>
        <end position="47"/>
    </location>
</feature>
<evidence type="ECO:0000259" key="8">
    <source>
        <dbReference type="PROSITE" id="PS51740"/>
    </source>
</evidence>
<dbReference type="InterPro" id="IPR038619">
    <property type="entry name" value="MraZ_sf"/>
</dbReference>
<evidence type="ECO:0000256" key="5">
    <source>
        <dbReference type="ARBA" id="ARBA00023125"/>
    </source>
</evidence>
<evidence type="ECO:0000256" key="1">
    <source>
        <dbReference type="ARBA" id="ARBA00013860"/>
    </source>
</evidence>
<proteinExistence type="inferred from homology"/>
<dbReference type="GO" id="GO:0005737">
    <property type="term" value="C:cytoplasm"/>
    <property type="evidence" value="ECO:0007669"/>
    <property type="project" value="UniProtKB-UniRule"/>
</dbReference>
<evidence type="ECO:0000256" key="3">
    <source>
        <dbReference type="ARBA" id="ARBA00022737"/>
    </source>
</evidence>
<dbReference type="OrthoDB" id="9807753at2"/>
<feature type="domain" description="SpoVT-AbrB" evidence="8">
    <location>
        <begin position="76"/>
        <end position="119"/>
    </location>
</feature>
<dbReference type="Pfam" id="PF02381">
    <property type="entry name" value="MraZ"/>
    <property type="match status" value="2"/>
</dbReference>
<organism evidence="9 10">
    <name type="scientific">Mogibacterium pumilum</name>
    <dbReference type="NCBI Taxonomy" id="86332"/>
    <lineage>
        <taxon>Bacteria</taxon>
        <taxon>Bacillati</taxon>
        <taxon>Bacillota</taxon>
        <taxon>Clostridia</taxon>
        <taxon>Peptostreptococcales</taxon>
        <taxon>Anaerovoracaceae</taxon>
        <taxon>Mogibacterium</taxon>
    </lineage>
</organism>
<dbReference type="GO" id="GO:0000976">
    <property type="term" value="F:transcription cis-regulatory region binding"/>
    <property type="evidence" value="ECO:0007669"/>
    <property type="project" value="TreeGrafter"/>
</dbReference>
<dbReference type="SUPFAM" id="SSF89447">
    <property type="entry name" value="AbrB/MazE/MraZ-like"/>
    <property type="match status" value="1"/>
</dbReference>
<sequence length="143" mass="16557">MFTGTYENSIDSKNRLIIPAKYRNQLGGECVLSRGYDRCIYIYTMEDWGLLVEKLKELRQSDPAIREFIRKLFSQASECKLDSQGRVIVPANLKSYARIDKDLVTLGAMDKIEIWSKEIFNENEDDNPMDDEDFIAKLAEYGL</sequence>
<keyword evidence="6 7" id="KW-0804">Transcription</keyword>
<dbReference type="PANTHER" id="PTHR34701:SF1">
    <property type="entry name" value="TRANSCRIPTIONAL REGULATOR MRAZ"/>
    <property type="match status" value="1"/>
</dbReference>
<evidence type="ECO:0000256" key="7">
    <source>
        <dbReference type="HAMAP-Rule" id="MF_01008"/>
    </source>
</evidence>
<keyword evidence="5 7" id="KW-0238">DNA-binding</keyword>
<keyword evidence="10" id="KW-1185">Reference proteome</keyword>
<dbReference type="RefSeq" id="WP_094234093.1">
    <property type="nucleotide sequence ID" value="NZ_CP016199.1"/>
</dbReference>
<dbReference type="GO" id="GO:0003700">
    <property type="term" value="F:DNA-binding transcription factor activity"/>
    <property type="evidence" value="ECO:0007669"/>
    <property type="project" value="UniProtKB-UniRule"/>
</dbReference>
<dbReference type="Proteomes" id="UP000214689">
    <property type="component" value="Chromosome"/>
</dbReference>
<evidence type="ECO:0000313" key="9">
    <source>
        <dbReference type="EMBL" id="ASS37863.1"/>
    </source>
</evidence>
<keyword evidence="2 7" id="KW-0963">Cytoplasm</keyword>
<evidence type="ECO:0000256" key="6">
    <source>
        <dbReference type="ARBA" id="ARBA00023163"/>
    </source>
</evidence>
<dbReference type="PANTHER" id="PTHR34701">
    <property type="entry name" value="TRANSCRIPTIONAL REGULATOR MRAZ"/>
    <property type="match status" value="1"/>
</dbReference>
<reference evidence="10" key="1">
    <citation type="submission" date="2016-05" db="EMBL/GenBank/DDBJ databases">
        <authorList>
            <person name="Holder M.E."/>
            <person name="Ajami N.J."/>
            <person name="Petrosino J.F."/>
        </authorList>
    </citation>
    <scope>NUCLEOTIDE SEQUENCE [LARGE SCALE GENOMIC DNA]</scope>
    <source>
        <strain evidence="10">ATCC 700696</strain>
    </source>
</reference>
<dbReference type="EMBL" id="CP016199">
    <property type="protein sequence ID" value="ASS37863.1"/>
    <property type="molecule type" value="Genomic_DNA"/>
</dbReference>
<dbReference type="InterPro" id="IPR035642">
    <property type="entry name" value="MraZ_N"/>
</dbReference>
<comment type="similarity">
    <text evidence="7">Belongs to the MraZ family.</text>
</comment>
<dbReference type="HAMAP" id="MF_01008">
    <property type="entry name" value="MraZ"/>
    <property type="match status" value="1"/>
</dbReference>
<keyword evidence="4 7" id="KW-0805">Transcription regulation</keyword>
<dbReference type="GO" id="GO:2000143">
    <property type="term" value="P:negative regulation of DNA-templated transcription initiation"/>
    <property type="evidence" value="ECO:0007669"/>
    <property type="project" value="TreeGrafter"/>
</dbReference>
<dbReference type="Gene3D" id="3.40.1550.20">
    <property type="entry name" value="Transcriptional regulator MraZ domain"/>
    <property type="match status" value="1"/>
</dbReference>